<evidence type="ECO:0000313" key="6">
    <source>
        <dbReference type="Proteomes" id="UP000054771"/>
    </source>
</evidence>
<dbReference type="Pfam" id="PF25543">
    <property type="entry name" value="zf-CCCH_tandem"/>
    <property type="match status" value="1"/>
</dbReference>
<feature type="domain" description="Tandem CCCH zinc finger" evidence="4">
    <location>
        <begin position="435"/>
        <end position="483"/>
    </location>
</feature>
<dbReference type="OrthoDB" id="2270193at2759"/>
<gene>
    <name evidence="5" type="ORF">ASPCAL01593</name>
</gene>
<reference evidence="6" key="1">
    <citation type="journal article" date="2016" name="Genome Announc.">
        <title>Draft genome sequences of fungus Aspergillus calidoustus.</title>
        <authorList>
            <person name="Horn F."/>
            <person name="Linde J."/>
            <person name="Mattern D.J."/>
            <person name="Walther G."/>
            <person name="Guthke R."/>
            <person name="Scherlach K."/>
            <person name="Martin K."/>
            <person name="Brakhage A.A."/>
            <person name="Petzke L."/>
            <person name="Valiante V."/>
        </authorList>
    </citation>
    <scope>NUCLEOTIDE SEQUENCE [LARGE SCALE GENOMIC DNA]</scope>
    <source>
        <strain evidence="6">SF006504</strain>
    </source>
</reference>
<evidence type="ECO:0000259" key="4">
    <source>
        <dbReference type="Pfam" id="PF25543"/>
    </source>
</evidence>
<feature type="domain" description="DUF7923" evidence="3">
    <location>
        <begin position="100"/>
        <end position="269"/>
    </location>
</feature>
<feature type="coiled-coil region" evidence="1">
    <location>
        <begin position="67"/>
        <end position="94"/>
    </location>
</feature>
<feature type="compositionally biased region" description="Polar residues" evidence="2">
    <location>
        <begin position="276"/>
        <end position="298"/>
    </location>
</feature>
<organism evidence="5 6">
    <name type="scientific">Aspergillus calidoustus</name>
    <dbReference type="NCBI Taxonomy" id="454130"/>
    <lineage>
        <taxon>Eukaryota</taxon>
        <taxon>Fungi</taxon>
        <taxon>Dikarya</taxon>
        <taxon>Ascomycota</taxon>
        <taxon>Pezizomycotina</taxon>
        <taxon>Eurotiomycetes</taxon>
        <taxon>Eurotiomycetidae</taxon>
        <taxon>Eurotiales</taxon>
        <taxon>Aspergillaceae</taxon>
        <taxon>Aspergillus</taxon>
        <taxon>Aspergillus subgen. Nidulantes</taxon>
    </lineage>
</organism>
<dbReference type="InterPro" id="IPR057683">
    <property type="entry name" value="DUF7923"/>
</dbReference>
<dbReference type="PANTHER" id="PTHR37543:SF1">
    <property type="entry name" value="CCCH ZINC FINGER DNA BINDING PROTEIN (AFU_ORTHOLOGUE AFUA_5G12760)"/>
    <property type="match status" value="1"/>
</dbReference>
<proteinExistence type="predicted"/>
<keyword evidence="6" id="KW-1185">Reference proteome</keyword>
<dbReference type="InterPro" id="IPR057654">
    <property type="entry name" value="Znf-CCCH_tandem"/>
</dbReference>
<dbReference type="Pfam" id="PF25540">
    <property type="entry name" value="DUF7923"/>
    <property type="match status" value="1"/>
</dbReference>
<keyword evidence="1" id="KW-0175">Coiled coil</keyword>
<evidence type="ECO:0000256" key="1">
    <source>
        <dbReference type="SAM" id="Coils"/>
    </source>
</evidence>
<dbReference type="EMBL" id="CDMC01000001">
    <property type="protein sequence ID" value="CEL02018.1"/>
    <property type="molecule type" value="Genomic_DNA"/>
</dbReference>
<feature type="region of interest" description="Disordered" evidence="2">
    <location>
        <begin position="329"/>
        <end position="355"/>
    </location>
</feature>
<name>A0A0U5FR77_ASPCI</name>
<evidence type="ECO:0000313" key="5">
    <source>
        <dbReference type="EMBL" id="CEL02018.1"/>
    </source>
</evidence>
<dbReference type="Proteomes" id="UP000054771">
    <property type="component" value="Unassembled WGS sequence"/>
</dbReference>
<sequence>MSRPSFPNYVRELRWRLQNARNPYPIVEVSTKPVTRIRSVSNVRLTKDMFEGLHDQQGKINASAARILGQTVRIHQLERALEEKQRQLDRMGHTKEREFCYVSVLVDGTCMHFLNELLWKGFDGGNQAVYLLARETLKYLRAKDPSLGNETTCRILVCANEDELQPLYGASLLTEFIRGFNSNRLANFVDVGGGHEKVEDKLHTVLRHDYNNKHCRHVVFCGSGNDKHAGILFRFRGDPAITLVEGKFFPPGMRVVANIFDTTKFNDVFMTPVPQTSNEAAPLDSVSSGRAPQPSSLNPSPPVEGQSFPPGMRTVAGAFVTTKLNNVSMSPVPQTSNEAAPLSSVSPDRAPQPSSLNRYSTVEKVEEHFRVHLNGQDQRVDSIIPHSEKETLSLLRGRKLCNEFILLGVCQAKETDRCRYIHRDVAWTRQQKLDMLYISRLRCCALGFDCRKPNCIHGHRCPFGDKCKKARCAFTPEMHIVDCNIYKTL</sequence>
<evidence type="ECO:0000259" key="3">
    <source>
        <dbReference type="Pfam" id="PF25540"/>
    </source>
</evidence>
<evidence type="ECO:0000256" key="2">
    <source>
        <dbReference type="SAM" id="MobiDB-lite"/>
    </source>
</evidence>
<dbReference type="PANTHER" id="PTHR37543">
    <property type="entry name" value="CCCH ZINC FINGER DNA BINDING PROTEIN (AFU_ORTHOLOGUE AFUA_5G12760)"/>
    <property type="match status" value="1"/>
</dbReference>
<evidence type="ECO:0008006" key="7">
    <source>
        <dbReference type="Google" id="ProtNLM"/>
    </source>
</evidence>
<dbReference type="STRING" id="454130.A0A0U5FR77"/>
<accession>A0A0U5FR77</accession>
<dbReference type="AlphaFoldDB" id="A0A0U5FR77"/>
<protein>
    <recommendedName>
        <fullName evidence="7">C3H1-type domain-containing protein</fullName>
    </recommendedName>
</protein>
<feature type="region of interest" description="Disordered" evidence="2">
    <location>
        <begin position="276"/>
        <end position="312"/>
    </location>
</feature>